<evidence type="ECO:0000313" key="2">
    <source>
        <dbReference type="Proteomes" id="UP000181917"/>
    </source>
</evidence>
<dbReference type="EMBL" id="FNKH01000002">
    <property type="protein sequence ID" value="SDQ46930.1"/>
    <property type="molecule type" value="Genomic_DNA"/>
</dbReference>
<reference evidence="1 2" key="1">
    <citation type="submission" date="2016-10" db="EMBL/GenBank/DDBJ databases">
        <authorList>
            <person name="de Groot N.N."/>
        </authorList>
    </citation>
    <scope>NUCLEOTIDE SEQUENCE [LARGE SCALE GENOMIC DNA]</scope>
    <source>
        <strain evidence="1 2">DSM 20117</strain>
    </source>
</reference>
<organism evidence="1 2">
    <name type="scientific">Crystallibacter crystallopoietes</name>
    <dbReference type="NCBI Taxonomy" id="37928"/>
    <lineage>
        <taxon>Bacteria</taxon>
        <taxon>Bacillati</taxon>
        <taxon>Actinomycetota</taxon>
        <taxon>Actinomycetes</taxon>
        <taxon>Micrococcales</taxon>
        <taxon>Micrococcaceae</taxon>
        <taxon>Crystallibacter</taxon>
    </lineage>
</organism>
<name>A0A1H1B4U6_9MICC</name>
<sequence length="135" mass="15458">MTKRPAYSQNDEVLRGTRAGKNYRENEMMNTYSTAHDRNHTDQAASLPDESIFDEWVDVRIHIEAELSLVQFCQQGVQKMFYSEDIDAVQKAALDSDGTAQWCEKYAKLLIPSTRSGAGNRFFSLVRMEMDPADR</sequence>
<keyword evidence="2" id="KW-1185">Reference proteome</keyword>
<dbReference type="OrthoDB" id="4879847at2"/>
<dbReference type="RefSeq" id="WP_139186750.1">
    <property type="nucleotide sequence ID" value="NZ_CP018863.1"/>
</dbReference>
<evidence type="ECO:0000313" key="1">
    <source>
        <dbReference type="EMBL" id="SDQ46930.1"/>
    </source>
</evidence>
<proteinExistence type="predicted"/>
<dbReference type="AlphaFoldDB" id="A0A1H1B4U6"/>
<accession>A0A1H1B4U6</accession>
<gene>
    <name evidence="1" type="ORF">SAMN04489742_1241</name>
</gene>
<protein>
    <submittedName>
        <fullName evidence="1">Uncharacterized protein</fullName>
    </submittedName>
</protein>
<dbReference type="Proteomes" id="UP000181917">
    <property type="component" value="Unassembled WGS sequence"/>
</dbReference>